<dbReference type="InterPro" id="IPR002208">
    <property type="entry name" value="SecY/SEC61-alpha"/>
</dbReference>
<dbReference type="PRINTS" id="PR00303">
    <property type="entry name" value="SECYTRNLCASE"/>
</dbReference>
<proteinExistence type="inferred from homology"/>
<comment type="subcellular location">
    <subcellularLocation>
        <location evidence="9">Cell membrane</location>
        <topology evidence="9">Multi-pass membrane protein</topology>
    </subcellularLocation>
    <subcellularLocation>
        <location evidence="1 11">Membrane</location>
        <topology evidence="1 11">Multi-pass membrane protein</topology>
    </subcellularLocation>
</comment>
<feature type="transmembrane region" description="Helical" evidence="9">
    <location>
        <begin position="378"/>
        <end position="400"/>
    </location>
</feature>
<feature type="transmembrane region" description="Helical" evidence="9">
    <location>
        <begin position="184"/>
        <end position="203"/>
    </location>
</feature>
<evidence type="ECO:0000256" key="1">
    <source>
        <dbReference type="ARBA" id="ARBA00004141"/>
    </source>
</evidence>
<feature type="transmembrane region" description="Helical" evidence="9">
    <location>
        <begin position="321"/>
        <end position="341"/>
    </location>
</feature>
<dbReference type="InterPro" id="IPR026593">
    <property type="entry name" value="SecY"/>
</dbReference>
<evidence type="ECO:0000256" key="9">
    <source>
        <dbReference type="HAMAP-Rule" id="MF_01465"/>
    </source>
</evidence>
<feature type="transmembrane region" description="Helical" evidence="9">
    <location>
        <begin position="72"/>
        <end position="94"/>
    </location>
</feature>
<keyword evidence="6 9" id="KW-1133">Transmembrane helix</keyword>
<feature type="transmembrane region" description="Helical" evidence="9">
    <location>
        <begin position="406"/>
        <end position="429"/>
    </location>
</feature>
<dbReference type="Pfam" id="PF00344">
    <property type="entry name" value="SecY"/>
    <property type="match status" value="1"/>
</dbReference>
<evidence type="ECO:0000256" key="10">
    <source>
        <dbReference type="RuleBase" id="RU000537"/>
    </source>
</evidence>
<dbReference type="NCBIfam" id="TIGR00967">
    <property type="entry name" value="3a0501s007"/>
    <property type="match status" value="1"/>
</dbReference>
<evidence type="ECO:0000256" key="3">
    <source>
        <dbReference type="ARBA" id="ARBA00022448"/>
    </source>
</evidence>
<evidence type="ECO:0000256" key="4">
    <source>
        <dbReference type="ARBA" id="ARBA00022692"/>
    </source>
</evidence>
<dbReference type="SUPFAM" id="SSF103491">
    <property type="entry name" value="Preprotein translocase SecY subunit"/>
    <property type="match status" value="1"/>
</dbReference>
<reference evidence="13" key="1">
    <citation type="submission" date="2022-09" db="EMBL/GenBank/DDBJ databases">
        <title>Eubacterium sp. LFL-14 isolated from human feces.</title>
        <authorList>
            <person name="Liu F."/>
        </authorList>
    </citation>
    <scope>NUCLEOTIDE SEQUENCE</scope>
    <source>
        <strain evidence="13">LFL-14</strain>
    </source>
</reference>
<feature type="transmembrane region" description="Helical" evidence="9">
    <location>
        <begin position="114"/>
        <end position="135"/>
    </location>
</feature>
<evidence type="ECO:0000256" key="5">
    <source>
        <dbReference type="ARBA" id="ARBA00022927"/>
    </source>
</evidence>
<feature type="transmembrane region" description="Helical" evidence="9">
    <location>
        <begin position="278"/>
        <end position="301"/>
    </location>
</feature>
<gene>
    <name evidence="9 13" type="primary">secY</name>
    <name evidence="13" type="ORF">N5B56_04525</name>
</gene>
<dbReference type="PANTHER" id="PTHR10906">
    <property type="entry name" value="SECY/SEC61-ALPHA FAMILY MEMBER"/>
    <property type="match status" value="1"/>
</dbReference>
<keyword evidence="7 9" id="KW-0811">Translocation</keyword>
<dbReference type="PROSITE" id="PS00756">
    <property type="entry name" value="SECY_2"/>
    <property type="match status" value="1"/>
</dbReference>
<name>A0ABT2M0E3_9FIRM</name>
<evidence type="ECO:0000256" key="7">
    <source>
        <dbReference type="ARBA" id="ARBA00023010"/>
    </source>
</evidence>
<dbReference type="HAMAP" id="MF_01465">
    <property type="entry name" value="SecY"/>
    <property type="match status" value="1"/>
</dbReference>
<dbReference type="InterPro" id="IPR023201">
    <property type="entry name" value="SecY_dom_sf"/>
</dbReference>
<feature type="transmembrane region" description="Helical" evidence="9">
    <location>
        <begin position="155"/>
        <end position="177"/>
    </location>
</feature>
<keyword evidence="3 9" id="KW-0813">Transport</keyword>
<feature type="transmembrane region" description="Helical" evidence="9">
    <location>
        <begin position="18"/>
        <end position="36"/>
    </location>
</feature>
<dbReference type="Gene3D" id="1.10.3370.10">
    <property type="entry name" value="SecY subunit domain"/>
    <property type="match status" value="1"/>
</dbReference>
<evidence type="ECO:0000256" key="2">
    <source>
        <dbReference type="ARBA" id="ARBA00005751"/>
    </source>
</evidence>
<evidence type="ECO:0000256" key="11">
    <source>
        <dbReference type="RuleBase" id="RU003484"/>
    </source>
</evidence>
<dbReference type="InterPro" id="IPR030659">
    <property type="entry name" value="SecY_CS"/>
</dbReference>
<dbReference type="EMBL" id="JAODBU010000003">
    <property type="protein sequence ID" value="MCT7398356.1"/>
    <property type="molecule type" value="Genomic_DNA"/>
</dbReference>
<protein>
    <recommendedName>
        <fullName evidence="9 10">Protein translocase subunit SecY</fullName>
    </recommendedName>
</protein>
<keyword evidence="4 9" id="KW-0812">Transmembrane</keyword>
<feature type="transmembrane region" description="Helical" evidence="9">
    <location>
        <begin position="223"/>
        <end position="243"/>
    </location>
</feature>
<evidence type="ECO:0000256" key="12">
    <source>
        <dbReference type="RuleBase" id="RU004349"/>
    </source>
</evidence>
<comment type="subunit">
    <text evidence="9">Component of the Sec protein translocase complex. Heterotrimer consisting of SecY, SecE and SecG subunits. The heterotrimers can form oligomers, although 1 heterotrimer is thought to be able to translocate proteins. Interacts with the ribosome. Interacts with SecDF, and other proteins may be involved. Interacts with SecA.</text>
</comment>
<organism evidence="13 14">
    <name type="scientific">Eubacterium album</name>
    <dbReference type="NCBI Taxonomy" id="2978477"/>
    <lineage>
        <taxon>Bacteria</taxon>
        <taxon>Bacillati</taxon>
        <taxon>Bacillota</taxon>
        <taxon>Clostridia</taxon>
        <taxon>Eubacteriales</taxon>
        <taxon>Eubacteriaceae</taxon>
        <taxon>Eubacterium</taxon>
    </lineage>
</organism>
<comment type="function">
    <text evidence="9 10">The central subunit of the protein translocation channel SecYEG. Consists of two halves formed by TMs 1-5 and 6-10. These two domains form a lateral gate at the front which open onto the bilayer between TMs 2 and 7, and are clamped together by SecE at the back. The channel is closed by both a pore ring composed of hydrophobic SecY resides and a short helix (helix 2A) on the extracellular side of the membrane which forms a plug. The plug probably moves laterally to allow the channel to open. The ring and the pore may move independently.</text>
</comment>
<keyword evidence="9" id="KW-1003">Cell membrane</keyword>
<evidence type="ECO:0000313" key="14">
    <source>
        <dbReference type="Proteomes" id="UP001431199"/>
    </source>
</evidence>
<comment type="similarity">
    <text evidence="2 9 12">Belongs to the SecY/SEC61-alpha family.</text>
</comment>
<dbReference type="PIRSF" id="PIRSF004557">
    <property type="entry name" value="SecY"/>
    <property type="match status" value="1"/>
</dbReference>
<keyword evidence="14" id="KW-1185">Reference proteome</keyword>
<evidence type="ECO:0000256" key="8">
    <source>
        <dbReference type="ARBA" id="ARBA00023136"/>
    </source>
</evidence>
<comment type="caution">
    <text evidence="13">The sequence shown here is derived from an EMBL/GenBank/DDBJ whole genome shotgun (WGS) entry which is preliminary data.</text>
</comment>
<evidence type="ECO:0000256" key="6">
    <source>
        <dbReference type="ARBA" id="ARBA00022989"/>
    </source>
</evidence>
<keyword evidence="5 9" id="KW-0653">Protein transport</keyword>
<accession>A0ABT2M0E3</accession>
<dbReference type="Proteomes" id="UP001431199">
    <property type="component" value="Unassembled WGS sequence"/>
</dbReference>
<keyword evidence="8 9" id="KW-0472">Membrane</keyword>
<dbReference type="PROSITE" id="PS00755">
    <property type="entry name" value="SECY_1"/>
    <property type="match status" value="1"/>
</dbReference>
<evidence type="ECO:0000313" key="13">
    <source>
        <dbReference type="EMBL" id="MCT7398356.1"/>
    </source>
</evidence>
<dbReference type="RefSeq" id="WP_022088565.1">
    <property type="nucleotide sequence ID" value="NZ_JAODBU010000003.1"/>
</dbReference>
<sequence>MLETLRNALKVKEIRKRLLYTFMMLVVVRLGSQIPLPFVNGDTVKSITSQFSEGAFSFFAAITGGSMENMSIFALSITPYITASIIIQLLTIAIPKLEEMQKDGEEGRKKLAEITRYVTVALALIESTAMTIGFANQGLFNTDTITISNMSTFRHVGVIVMGVVAMTAGSAALMWIGEQITESGVGNGISIVLVINIVSRMPSDIAGLFTNYVTGASSIGGKILAIIIIIAVVVGIIAYVVWLQDGVRHIGVQMSQKVQGRRQVGGQQSTIPLKVNTAGVIPIIFASSILQFPVVIAQFFGKTPEWTNYLSQSHWCNPAHMKYSIGFVAYIVMIIFFAYFYTSITFNPREVAKNLNDRGGFITGIRSGKPTVEYLTNILNYIILIGAIGLIIAACIPIVASGVAGANVSFGGTSIIIIVGVILETITTVKSMMTERKYQNVKGIF</sequence>